<dbReference type="InterPro" id="IPR051685">
    <property type="entry name" value="Ycf3/AcsC/BcsC/TPR_MFPF"/>
</dbReference>
<dbReference type="Proteomes" id="UP001065613">
    <property type="component" value="Chromosome"/>
</dbReference>
<dbReference type="PROSITE" id="PS50293">
    <property type="entry name" value="TPR_REGION"/>
    <property type="match status" value="1"/>
</dbReference>
<feature type="transmembrane region" description="Helical" evidence="4">
    <location>
        <begin position="312"/>
        <end position="334"/>
    </location>
</feature>
<protein>
    <submittedName>
        <fullName evidence="5">Tetratricopeptide repeat protein</fullName>
    </submittedName>
</protein>
<evidence type="ECO:0000256" key="4">
    <source>
        <dbReference type="SAM" id="Phobius"/>
    </source>
</evidence>
<dbReference type="SMART" id="SM00028">
    <property type="entry name" value="TPR"/>
    <property type="match status" value="3"/>
</dbReference>
<dbReference type="PROSITE" id="PS50005">
    <property type="entry name" value="TPR"/>
    <property type="match status" value="1"/>
</dbReference>
<name>A0A977PTL4_9CYAN</name>
<gene>
    <name evidence="5" type="ORF">KA717_20775</name>
</gene>
<feature type="repeat" description="TPR" evidence="3">
    <location>
        <begin position="367"/>
        <end position="400"/>
    </location>
</feature>
<keyword evidence="4" id="KW-0472">Membrane</keyword>
<accession>A0A977PTL4</accession>
<keyword evidence="4" id="KW-0812">Transmembrane</keyword>
<evidence type="ECO:0000313" key="5">
    <source>
        <dbReference type="EMBL" id="UXE58494.1"/>
    </source>
</evidence>
<evidence type="ECO:0000256" key="2">
    <source>
        <dbReference type="ARBA" id="ARBA00022803"/>
    </source>
</evidence>
<dbReference type="SUPFAM" id="SSF48452">
    <property type="entry name" value="TPR-like"/>
    <property type="match status" value="1"/>
</dbReference>
<keyword evidence="4" id="KW-1133">Transmembrane helix</keyword>
<dbReference type="SUPFAM" id="SSF52540">
    <property type="entry name" value="P-loop containing nucleoside triphosphate hydrolases"/>
    <property type="match status" value="1"/>
</dbReference>
<dbReference type="InterPro" id="IPR011990">
    <property type="entry name" value="TPR-like_helical_dom_sf"/>
</dbReference>
<sequence>MDVVFVVSSVPDFSRYPIKNKLTKLSNYSSQMKFLSPIKPPIFNLLSLGERGVGKTVFLVGSYAELNSVSDIDPSLSPNLTPSLWFECQYNPEKELLESILNYVGQTGHYPPPTLKITDFHFAFKQRQRWGLKTLCYFRWWDIPGEYCNFENPYYQTMVLNSHSCCVFINAERLVHDPTYLDSLETLTKQVISLARLVDQNSLAYTFALIFTQCDRLAAGAMAQLQIEEKVQSLIHALDAATAKYQRFYSGIPIVEKEGFYKLQSNGVSSAFLWLVAELYKKHTFTGVKTLESSLKSDPNPDKALPRFSPRLLMMLGGFALVILSMGAASFFFFNRPPSDNAITHNGSEAPDIKKYQTLIEQNPNNMDALVALANIYLEKGQLEQAIPIIKKVITIQPNNLEWQFNLAKLYELAEQTDQAEQIYDQMLAKDNKQFKALVGKAMLRQAKGDTQAANNLFKMAEDVAPSPELKKKIADLSRRVAKPSP</sequence>
<organism evidence="5">
    <name type="scientific">Woronichinia naegeliana WA131</name>
    <dbReference type="NCBI Taxonomy" id="2824559"/>
    <lineage>
        <taxon>Bacteria</taxon>
        <taxon>Bacillati</taxon>
        <taxon>Cyanobacteriota</taxon>
        <taxon>Cyanophyceae</taxon>
        <taxon>Synechococcales</taxon>
        <taxon>Coelosphaeriaceae</taxon>
        <taxon>Woronichinia</taxon>
    </lineage>
</organism>
<dbReference type="Pfam" id="PF14559">
    <property type="entry name" value="TPR_19"/>
    <property type="match status" value="1"/>
</dbReference>
<dbReference type="AlphaFoldDB" id="A0A977PTL4"/>
<dbReference type="KEGG" id="wna:KA717_20775"/>
<dbReference type="EMBL" id="CP073041">
    <property type="protein sequence ID" value="UXE58494.1"/>
    <property type="molecule type" value="Genomic_DNA"/>
</dbReference>
<dbReference type="InterPro" id="IPR027417">
    <property type="entry name" value="P-loop_NTPase"/>
</dbReference>
<keyword evidence="2 3" id="KW-0802">TPR repeat</keyword>
<proteinExistence type="predicted"/>
<dbReference type="InterPro" id="IPR019734">
    <property type="entry name" value="TPR_rpt"/>
</dbReference>
<evidence type="ECO:0000256" key="3">
    <source>
        <dbReference type="PROSITE-ProRule" id="PRU00339"/>
    </source>
</evidence>
<dbReference type="PANTHER" id="PTHR44943:SF8">
    <property type="entry name" value="TPR REPEAT-CONTAINING PROTEIN MJ0263"/>
    <property type="match status" value="1"/>
</dbReference>
<keyword evidence="1" id="KW-0677">Repeat</keyword>
<evidence type="ECO:0000256" key="1">
    <source>
        <dbReference type="ARBA" id="ARBA00022737"/>
    </source>
</evidence>
<reference evidence="5" key="1">
    <citation type="submission" date="2021-04" db="EMBL/GenBank/DDBJ databases">
        <title>Genome sequence of Woronichinia naegeliana from Washington state freshwater lake bloom.</title>
        <authorList>
            <person name="Dreher T.W."/>
        </authorList>
    </citation>
    <scope>NUCLEOTIDE SEQUENCE</scope>
    <source>
        <strain evidence="5">WA131</strain>
    </source>
</reference>
<dbReference type="PANTHER" id="PTHR44943">
    <property type="entry name" value="CELLULOSE SYNTHASE OPERON PROTEIN C"/>
    <property type="match status" value="1"/>
</dbReference>
<dbReference type="Gene3D" id="1.25.40.10">
    <property type="entry name" value="Tetratricopeptide repeat domain"/>
    <property type="match status" value="1"/>
</dbReference>